<dbReference type="PANTHER" id="PTHR31635:SF196">
    <property type="entry name" value="REVERSE TRANSCRIPTASE DOMAIN-CONTAINING PROTEIN-RELATED"/>
    <property type="match status" value="1"/>
</dbReference>
<name>A0A6A2ZXB6_HIBSY</name>
<dbReference type="SUPFAM" id="SSF56672">
    <property type="entry name" value="DNA/RNA polymerases"/>
    <property type="match status" value="1"/>
</dbReference>
<dbReference type="EMBL" id="VEPZ02001067">
    <property type="protein sequence ID" value="KAE8696468.1"/>
    <property type="molecule type" value="Genomic_DNA"/>
</dbReference>
<dbReference type="Proteomes" id="UP000436088">
    <property type="component" value="Unassembled WGS sequence"/>
</dbReference>
<dbReference type="InterPro" id="IPR043502">
    <property type="entry name" value="DNA/RNA_pol_sf"/>
</dbReference>
<reference evidence="2" key="1">
    <citation type="submission" date="2019-09" db="EMBL/GenBank/DDBJ databases">
        <title>Draft genome information of white flower Hibiscus syriacus.</title>
        <authorList>
            <person name="Kim Y.-M."/>
        </authorList>
    </citation>
    <scope>NUCLEOTIDE SEQUENCE [LARGE SCALE GENOMIC DNA]</scope>
    <source>
        <strain evidence="2">YM2019G1</strain>
    </source>
</reference>
<dbReference type="Gene3D" id="3.60.10.10">
    <property type="entry name" value="Endonuclease/exonuclease/phosphatase"/>
    <property type="match status" value="1"/>
</dbReference>
<dbReference type="PANTHER" id="PTHR31635">
    <property type="entry name" value="REVERSE TRANSCRIPTASE DOMAIN-CONTAINING PROTEIN-RELATED"/>
    <property type="match status" value="1"/>
</dbReference>
<protein>
    <recommendedName>
        <fullName evidence="1">Reverse transcriptase domain-containing protein</fullName>
    </recommendedName>
</protein>
<comment type="caution">
    <text evidence="2">The sequence shown here is derived from an EMBL/GenBank/DDBJ whole genome shotgun (WGS) entry which is preliminary data.</text>
</comment>
<gene>
    <name evidence="2" type="ORF">F3Y22_tig00110670pilonHSYRG00078</name>
</gene>
<feature type="domain" description="Reverse transcriptase" evidence="1">
    <location>
        <begin position="837"/>
        <end position="1079"/>
    </location>
</feature>
<evidence type="ECO:0000313" key="2">
    <source>
        <dbReference type="EMBL" id="KAE8696468.1"/>
    </source>
</evidence>
<dbReference type="GO" id="GO:0003676">
    <property type="term" value="F:nucleic acid binding"/>
    <property type="evidence" value="ECO:0007669"/>
    <property type="project" value="InterPro"/>
</dbReference>
<dbReference type="SUPFAM" id="SSF56219">
    <property type="entry name" value="DNase I-like"/>
    <property type="match status" value="1"/>
</dbReference>
<keyword evidence="3" id="KW-1185">Reference proteome</keyword>
<organism evidence="2 3">
    <name type="scientific">Hibiscus syriacus</name>
    <name type="common">Rose of Sharon</name>
    <dbReference type="NCBI Taxonomy" id="106335"/>
    <lineage>
        <taxon>Eukaryota</taxon>
        <taxon>Viridiplantae</taxon>
        <taxon>Streptophyta</taxon>
        <taxon>Embryophyta</taxon>
        <taxon>Tracheophyta</taxon>
        <taxon>Spermatophyta</taxon>
        <taxon>Magnoliopsida</taxon>
        <taxon>eudicotyledons</taxon>
        <taxon>Gunneridae</taxon>
        <taxon>Pentapetalae</taxon>
        <taxon>rosids</taxon>
        <taxon>malvids</taxon>
        <taxon>Malvales</taxon>
        <taxon>Malvaceae</taxon>
        <taxon>Malvoideae</taxon>
        <taxon>Hibiscus</taxon>
    </lineage>
</organism>
<evidence type="ECO:0000313" key="3">
    <source>
        <dbReference type="Proteomes" id="UP000436088"/>
    </source>
</evidence>
<accession>A0A6A2ZXB6</accession>
<dbReference type="PROSITE" id="PS50878">
    <property type="entry name" value="RT_POL"/>
    <property type="match status" value="1"/>
</dbReference>
<sequence length="1359" mass="155997">MMTSLIWFKTKTAFRSRKRVAASSTFSFVRFRRKSEADLAVRRADGRIINGFKIRVFHDNKGDPKFQRSVDDKNINKVWLSSIRDSRSFKEVVGGDQFVEGRVKEHVDFSQRYILAGKDNVIHVMFEDDKVVRKTSQNGEENKIIRIAEKEVVWRQSCLVGKIKNMYNEDIVQTAFCTDGLDVKVSILHELLVVLQFKYESARQVCWQNREHWVSLWFNELELLEGYENKLRVKTWILLSDVPLLVWSESFFMNLGSLWGKVLLVDEDTCNRSRFDVAKILLEVQCASEIPEKVSIVCNGRLYSIKITTEAQEESRMFIDGLMSGGGEWCPDAGVASKEKSIEDVHVTGSGSEDAFNSDAPHASHCQRSENVNGLMEVSRGLGEAEVERRVVVNEALHEVPIFENIGPKDLFADDSVGYMELNRDGGHVWKTQSVSNSSRLLDIPIDELIKLIRQGRSVLVRRVYKNEAEATFSVGEALGVVFSASKEGRFERGMIFTPAEGASGGLITLWDSSVFVMNNNVVSRRIVALKGRLMLNNLEIGIINVYGPNLHSERYVSERIGASDFPAARRLFEEFISRWDLFEVPTLGSIFTWFRGGSSVITSRLDRIIISPEIACLYPDLVQLSLPRSVSDHNLVVLKERKQRKIVRPFKWFNHWAEDSILVDKIKFVWESNRGNNISQSFLLTKAVTKERARFLRERSSDSVDKIGKLIEELETRCISNQNSSTAQSDLVVMKARLWSLLRREEHEWLQKSRLRWFKEGDRNTKFFHLTASSRAKRNQISKLKMQNLVLKQQARIQNAFVSYFRGSFNKVKTIPVKIGTFQLRDCVLVREGCWKVHFQRIEDQSFSKSYIALIPKVNEAVHLEDFIPISLIADCILIANEVIDDMFKKKKEAMIFKADFSKAYDTVDWNFLNFILKKMGFGKRWRKWVYFCISTPSIAVLVNGCPSSSFSIKRGLRQGCPLSPMLFNVVGEALSGMLLKASANGLCEGVGVGSGDRNLSHIQFADDLLIFSAANVMSLLNFNRVLKIFELAAGLKLNMKKSKIFGINVNENRISSWANLLNCGWDYLPTTYLGLPLGHKNNSKTLWQPVLDKVQLRLQNKYNYGSDSLVPKETNLRNASWVWRNIINQAASFEGNVRKDFICVMGNGDKIDFWNDHWSEMLSLKVSFPRIFGLAQKKSGNISEFGNWINGVWVWKIELRRGLFDWETDRWSQFLEVLNRAVSSAPVVDKLKWIGSVNGMYTPKSFWLSVSTAGKLEDPIWKFVWCKFVPPKVSSFVWKAVHQRLPIWQRWCFVWNISMMFPSNVKDLLQISWQVVFGRSDFSFRYGSDSVFDYSVKFLLIMSEVGFQLLFKDVRFL</sequence>
<proteinExistence type="predicted"/>
<dbReference type="InterPro" id="IPR000477">
    <property type="entry name" value="RT_dom"/>
</dbReference>
<dbReference type="Pfam" id="PF00078">
    <property type="entry name" value="RVT_1"/>
    <property type="match status" value="1"/>
</dbReference>
<dbReference type="SUPFAM" id="SSF54928">
    <property type="entry name" value="RNA-binding domain, RBD"/>
    <property type="match status" value="1"/>
</dbReference>
<dbReference type="InterPro" id="IPR036691">
    <property type="entry name" value="Endo/exonu/phosph_ase_sf"/>
</dbReference>
<dbReference type="CDD" id="cd01650">
    <property type="entry name" value="RT_nLTR_like"/>
    <property type="match status" value="1"/>
</dbReference>
<dbReference type="InterPro" id="IPR035979">
    <property type="entry name" value="RBD_domain_sf"/>
</dbReference>
<evidence type="ECO:0000259" key="1">
    <source>
        <dbReference type="PROSITE" id="PS50878"/>
    </source>
</evidence>